<keyword evidence="10" id="KW-0479">Metal-binding</keyword>
<dbReference type="Pfam" id="PF08066">
    <property type="entry name" value="PMC2NT"/>
    <property type="match status" value="1"/>
</dbReference>
<dbReference type="CDD" id="cd06147">
    <property type="entry name" value="Rrp6p_like_exo"/>
    <property type="match status" value="1"/>
</dbReference>
<dbReference type="Gene3D" id="1.10.150.80">
    <property type="entry name" value="HRDC domain"/>
    <property type="match status" value="1"/>
</dbReference>
<evidence type="ECO:0000256" key="22">
    <source>
        <dbReference type="ARBA" id="ARBA00070703"/>
    </source>
</evidence>
<dbReference type="PANTHER" id="PTHR12124:SF47">
    <property type="entry name" value="EXOSOME COMPONENT 10"/>
    <property type="match status" value="1"/>
</dbReference>
<keyword evidence="16" id="KW-0832">Ubl conjugation</keyword>
<evidence type="ECO:0000256" key="3">
    <source>
        <dbReference type="ARBA" id="ARBA00004604"/>
    </source>
</evidence>
<dbReference type="GO" id="GO:0003727">
    <property type="term" value="F:single-stranded RNA binding"/>
    <property type="evidence" value="ECO:0007669"/>
    <property type="project" value="TreeGrafter"/>
</dbReference>
<reference evidence="25" key="1">
    <citation type="submission" date="2003-08" db="EMBL/GenBank/DDBJ databases">
        <authorList>
            <person name="Birren B."/>
            <person name="Nusbaum C."/>
            <person name="Abebe A."/>
            <person name="Abouelleil A."/>
            <person name="Adekoya E."/>
            <person name="Ait-zahra M."/>
            <person name="Allen N."/>
            <person name="Allen T."/>
            <person name="An P."/>
            <person name="Anderson M."/>
            <person name="Anderson S."/>
            <person name="Arachchi H."/>
            <person name="Armbruster J."/>
            <person name="Bachantsang P."/>
            <person name="Baldwin J."/>
            <person name="Barry A."/>
            <person name="Bayul T."/>
            <person name="Blitshsteyn B."/>
            <person name="Bloom T."/>
            <person name="Blye J."/>
            <person name="Boguslavskiy L."/>
            <person name="Borowsky M."/>
            <person name="Boukhgalter B."/>
            <person name="Brunache A."/>
            <person name="Butler J."/>
            <person name="Calixte N."/>
            <person name="Calvo S."/>
            <person name="Camarata J."/>
            <person name="Campo K."/>
            <person name="Chang J."/>
            <person name="Cheshatsang Y."/>
            <person name="Citroen M."/>
            <person name="Collymore A."/>
            <person name="Considine T."/>
            <person name="Cook A."/>
            <person name="Cooke P."/>
            <person name="Corum B."/>
            <person name="Cuomo C."/>
            <person name="David R."/>
            <person name="Dawoe T."/>
            <person name="Degray S."/>
            <person name="Dodge S."/>
            <person name="Dooley K."/>
            <person name="Dorje P."/>
            <person name="Dorjee K."/>
            <person name="Dorris L."/>
            <person name="Duffey N."/>
            <person name="Dupes A."/>
            <person name="Elkins T."/>
            <person name="Engels R."/>
            <person name="Erickson J."/>
            <person name="Farina A."/>
            <person name="Faro S."/>
            <person name="Ferreira P."/>
            <person name="Fischer H."/>
            <person name="Fitzgerald M."/>
            <person name="Foley K."/>
            <person name="Gage D."/>
            <person name="Galagan J."/>
            <person name="Gearin G."/>
            <person name="Gnerre S."/>
            <person name="Gnirke A."/>
            <person name="Goyette A."/>
            <person name="Graham J."/>
            <person name="Grandbois E."/>
            <person name="Gyaltsen K."/>
            <person name="Hafez N."/>
            <person name="Hagopian D."/>
            <person name="Hagos B."/>
            <person name="Hall J."/>
            <person name="Hatcher B."/>
            <person name="Heller A."/>
            <person name="Higgins H."/>
            <person name="Honan T."/>
            <person name="Horn A."/>
            <person name="Houde N."/>
            <person name="Hughes L."/>
            <person name="Hulme W."/>
            <person name="Husby E."/>
            <person name="Iliev I."/>
            <person name="Jaffe D."/>
            <person name="Jones C."/>
            <person name="Kamal M."/>
            <person name="Kamat A."/>
            <person name="Kamvysselis M."/>
            <person name="Karlsson E."/>
            <person name="Kells C."/>
            <person name="Kieu A."/>
            <person name="Kisner P."/>
            <person name="Kodira C."/>
            <person name="Kulbokas E."/>
            <person name="Labutti K."/>
            <person name="Lama D."/>
            <person name="Landers T."/>
            <person name="Leger J."/>
            <person name="Levine S."/>
            <person name="Lewis D."/>
            <person name="Lewis T."/>
            <person name="Lindblad-toh K."/>
            <person name="Liu X."/>
            <person name="Lokyitsang T."/>
            <person name="Lokyitsang Y."/>
            <person name="Lucien O."/>
            <person name="Lui A."/>
            <person name="Ma L.J."/>
            <person name="Mabbitt R."/>
            <person name="Macdonald J."/>
            <person name="Maclean C."/>
            <person name="Major J."/>
            <person name="Manning J."/>
            <person name="Marabella R."/>
            <person name="Maru K."/>
            <person name="Matthews C."/>
            <person name="Mauceli E."/>
            <person name="Mccarthy M."/>
            <person name="Mcdonough S."/>
            <person name="Mcghee T."/>
            <person name="Meldrim J."/>
            <person name="Meneus L."/>
            <person name="Mesirov J."/>
            <person name="Mihalev A."/>
            <person name="Mihova T."/>
            <person name="Mikkelsen T."/>
            <person name="Mlenga V."/>
            <person name="Moru K."/>
            <person name="Mozes J."/>
            <person name="Mulrain L."/>
            <person name="Munson G."/>
            <person name="Naylor J."/>
            <person name="Newes C."/>
            <person name="Nguyen C."/>
            <person name="Nguyen N."/>
            <person name="Nguyen T."/>
            <person name="Nicol R."/>
            <person name="Nielsen C."/>
            <person name="Nizzari M."/>
            <person name="Norbu C."/>
            <person name="Norbu N."/>
            <person name="O'donnell P."/>
            <person name="Okoawo O."/>
            <person name="O'leary S."/>
            <person name="Omotosho B."/>
            <person name="O'neill K."/>
            <person name="Osman S."/>
            <person name="Parker S."/>
            <person name="Perrin D."/>
            <person name="Phunkhang P."/>
            <person name="Piqani B."/>
            <person name="Purcell S."/>
            <person name="Rachupka T."/>
            <person name="Ramasamy U."/>
            <person name="Rameau R."/>
            <person name="Ray V."/>
            <person name="Raymond C."/>
            <person name="Retta R."/>
            <person name="Richardson S."/>
            <person name="Rise C."/>
            <person name="Rodriguez J."/>
            <person name="Rogers J."/>
            <person name="Rogov P."/>
            <person name="Rutman M."/>
            <person name="Schupbach R."/>
            <person name="Seaman C."/>
            <person name="Settipalli S."/>
            <person name="Sharpe T."/>
            <person name="Sheridan J."/>
            <person name="Sherpa N."/>
            <person name="Shi J."/>
            <person name="Smirnov S."/>
            <person name="Smith C."/>
            <person name="Sougnez C."/>
            <person name="Spencer B."/>
            <person name="Stalker J."/>
            <person name="Stange-thomann N."/>
            <person name="Stavropoulos S."/>
            <person name="Stetson K."/>
            <person name="Stone C."/>
            <person name="Stone S."/>
            <person name="Stubbs M."/>
            <person name="Talamas J."/>
            <person name="Tchuinga P."/>
            <person name="Tenzing P."/>
            <person name="Tesfaye S."/>
            <person name="Theodore J."/>
            <person name="Thoulutsang Y."/>
            <person name="Topham K."/>
            <person name="Towey S."/>
            <person name="Tsamla T."/>
            <person name="Tsomo N."/>
            <person name="Vallee D."/>
            <person name="Vassiliev H."/>
            <person name="Venkataraman V."/>
            <person name="Vinson J."/>
            <person name="Vo A."/>
            <person name="Wade C."/>
            <person name="Wang S."/>
            <person name="Wangchuk T."/>
            <person name="Wangdi T."/>
            <person name="Whittaker C."/>
            <person name="Wilkinson J."/>
            <person name="Wu Y."/>
            <person name="Wyman D."/>
            <person name="Yadav S."/>
            <person name="Yang S."/>
            <person name="Yang X."/>
            <person name="Yeager S."/>
            <person name="Yee E."/>
            <person name="Young G."/>
            <person name="Zainoun J."/>
            <person name="Zembeck L."/>
            <person name="Zimmer A."/>
            <person name="Zody M."/>
            <person name="Lander E."/>
        </authorList>
    </citation>
    <scope>NUCLEOTIDE SEQUENCE [LARGE SCALE GENOMIC DNA]</scope>
</reference>
<comment type="cofactor">
    <cofactor evidence="1">
        <name>Mg(2+)</name>
        <dbReference type="ChEBI" id="CHEBI:18420"/>
    </cofactor>
</comment>
<comment type="subcellular location">
    <subcellularLocation>
        <location evidence="2">Cytoplasm</location>
    </subcellularLocation>
    <subcellularLocation>
        <location evidence="3">Nucleus</location>
        <location evidence="3">Nucleolus</location>
    </subcellularLocation>
    <subcellularLocation>
        <location evidence="4">Nucleus</location>
        <location evidence="4">Nucleoplasm</location>
    </subcellularLocation>
</comment>
<evidence type="ECO:0000256" key="17">
    <source>
        <dbReference type="ARBA" id="ARBA00022884"/>
    </source>
</evidence>
<keyword evidence="12" id="KW-0378">Hydrolase</keyword>
<dbReference type="GO" id="GO:0071039">
    <property type="term" value="P:nuclear polyadenylation-dependent CUT catabolic process"/>
    <property type="evidence" value="ECO:0007669"/>
    <property type="project" value="TreeGrafter"/>
</dbReference>
<dbReference type="InterPro" id="IPR045092">
    <property type="entry name" value="Rrp6-like"/>
</dbReference>
<dbReference type="GO" id="GO:0000176">
    <property type="term" value="C:nuclear exosome (RNase complex)"/>
    <property type="evidence" value="ECO:0007669"/>
    <property type="project" value="InterPro"/>
</dbReference>
<sequence length="586" mass="66691">NVDEFSQQSLRSLMQFIRSSHGLPSAGDDYEFYSSFSGFRDFTLHQRSRLIKNMKALLKNQGLKENFGASTSGINDDDDLTDQLVECNDGIIERVTALLDQKSLTNTHSYYNFRISIAAPSQQTVVSSWNKVGKTGKSKTFRLFHAYNIMRPQLKFKDTIDNTNAPFLPKISVKPNALRPLPRELVDIQASDKNSESEGHSLAISNLIQQIRQSKEENLAIYDHPYRFEIEQFKPMESQLKSSTPIKYKDIDPETCRLVDKPSDLLDVLSELKSKSVIAVDLEAHSYRSFQGITCLMQLSTREKDYIIDTLALRSELNILNEVFTDPRIVKVFHGADSDIVWLQRDFGIYVVNLFDTGQASRALGLARFSLDFLLTHYCNIQADKKYQLADWRVRPLPKEMLLYAQGDTHYLLYVYDMMKIDLLKAGTGMLEKVLEKSREICLLKYEKAVTTASSHLALMEKQKRRGGKKDFNSQQLEALRLIYAWRDGLARQEDESCGYVLPNHMLLQIAEILPREAQGVLACCNPVPPLLRQHVLAVHQLVLEARNKSLRSDKGGTATVESRVPVPAKTEDDYANLLQCPHDLS</sequence>
<evidence type="ECO:0000256" key="16">
    <source>
        <dbReference type="ARBA" id="ARBA00022843"/>
    </source>
</evidence>
<evidence type="ECO:0000256" key="14">
    <source>
        <dbReference type="ARBA" id="ARBA00022839"/>
    </source>
</evidence>
<dbReference type="SMART" id="SM00474">
    <property type="entry name" value="35EXOc"/>
    <property type="match status" value="1"/>
</dbReference>
<dbReference type="GO" id="GO:0000175">
    <property type="term" value="F:3'-5'-RNA exonuclease activity"/>
    <property type="evidence" value="ECO:0007669"/>
    <property type="project" value="InterPro"/>
</dbReference>
<evidence type="ECO:0000256" key="8">
    <source>
        <dbReference type="ARBA" id="ARBA00022553"/>
    </source>
</evidence>
<evidence type="ECO:0000256" key="6">
    <source>
        <dbReference type="ARBA" id="ARBA00022499"/>
    </source>
</evidence>
<evidence type="ECO:0000256" key="21">
    <source>
        <dbReference type="ARBA" id="ARBA00065628"/>
    </source>
</evidence>
<comment type="similarity">
    <text evidence="20">Belongs to the exosome component 10/RRP6 family.</text>
</comment>
<organism evidence="24 25">
    <name type="scientific">Ciona savignyi</name>
    <name type="common">Pacific transparent sea squirt</name>
    <dbReference type="NCBI Taxonomy" id="51511"/>
    <lineage>
        <taxon>Eukaryota</taxon>
        <taxon>Metazoa</taxon>
        <taxon>Chordata</taxon>
        <taxon>Tunicata</taxon>
        <taxon>Ascidiacea</taxon>
        <taxon>Phlebobranchia</taxon>
        <taxon>Cionidae</taxon>
        <taxon>Ciona</taxon>
    </lineage>
</organism>
<dbReference type="eggNOG" id="KOG2206">
    <property type="taxonomic scope" value="Eukaryota"/>
</dbReference>
<keyword evidence="17" id="KW-0694">RNA-binding</keyword>
<dbReference type="InterPro" id="IPR036397">
    <property type="entry name" value="RNaseH_sf"/>
</dbReference>
<dbReference type="GO" id="GO:0071037">
    <property type="term" value="P:nuclear polyadenylation-dependent snRNA catabolic process"/>
    <property type="evidence" value="ECO:0007669"/>
    <property type="project" value="TreeGrafter"/>
</dbReference>
<dbReference type="Ensembl" id="ENSCSAVT00000015603.1">
    <property type="protein sequence ID" value="ENSCSAVP00000015425.1"/>
    <property type="gene ID" value="ENSCSAVG00000009049.1"/>
</dbReference>
<dbReference type="GO" id="GO:0005730">
    <property type="term" value="C:nucleolus"/>
    <property type="evidence" value="ECO:0007669"/>
    <property type="project" value="UniProtKB-SubCell"/>
</dbReference>
<dbReference type="InterPro" id="IPR002562">
    <property type="entry name" value="3'-5'_exonuclease_dom"/>
</dbReference>
<keyword evidence="5" id="KW-0963">Cytoplasm</keyword>
<dbReference type="STRING" id="51511.ENSCSAVP00000015425"/>
<dbReference type="GO" id="GO:0005737">
    <property type="term" value="C:cytoplasm"/>
    <property type="evidence" value="ECO:0007669"/>
    <property type="project" value="UniProtKB-SubCell"/>
</dbReference>
<name>H2ZCV9_CIOSA</name>
<dbReference type="Proteomes" id="UP000007875">
    <property type="component" value="Unassembled WGS sequence"/>
</dbReference>
<evidence type="ECO:0000256" key="19">
    <source>
        <dbReference type="ARBA" id="ARBA00023242"/>
    </source>
</evidence>
<keyword evidence="19" id="KW-0539">Nucleus</keyword>
<keyword evidence="14" id="KW-0269">Exonuclease</keyword>
<feature type="domain" description="HRDC" evidence="23">
    <location>
        <begin position="473"/>
        <end position="553"/>
    </location>
</feature>
<dbReference type="GeneTree" id="ENSGT00390000015408"/>
<dbReference type="Gene3D" id="3.30.420.10">
    <property type="entry name" value="Ribonuclease H-like superfamily/Ribonuclease H"/>
    <property type="match status" value="1"/>
</dbReference>
<dbReference type="InterPro" id="IPR012337">
    <property type="entry name" value="RNaseH-like_sf"/>
</dbReference>
<evidence type="ECO:0000256" key="7">
    <source>
        <dbReference type="ARBA" id="ARBA00022552"/>
    </source>
</evidence>
<evidence type="ECO:0000256" key="9">
    <source>
        <dbReference type="ARBA" id="ARBA00022722"/>
    </source>
</evidence>
<protein>
    <recommendedName>
        <fullName evidence="22">Exosome complex component 10</fullName>
    </recommendedName>
</protein>
<keyword evidence="7" id="KW-0698">rRNA processing</keyword>
<evidence type="ECO:0000256" key="20">
    <source>
        <dbReference type="ARBA" id="ARBA00043957"/>
    </source>
</evidence>
<dbReference type="GO" id="GO:0019219">
    <property type="term" value="P:regulation of nucleobase-containing compound metabolic process"/>
    <property type="evidence" value="ECO:0007669"/>
    <property type="project" value="UniProtKB-ARBA"/>
</dbReference>
<dbReference type="SMART" id="SM00341">
    <property type="entry name" value="HRDC"/>
    <property type="match status" value="1"/>
</dbReference>
<keyword evidence="11" id="KW-0227">DNA damage</keyword>
<reference evidence="24" key="3">
    <citation type="submission" date="2025-09" db="UniProtKB">
        <authorList>
            <consortium name="Ensembl"/>
        </authorList>
    </citation>
    <scope>IDENTIFICATION</scope>
</reference>
<keyword evidence="9" id="KW-0540">Nuclease</keyword>
<dbReference type="GO" id="GO:0046872">
    <property type="term" value="F:metal ion binding"/>
    <property type="evidence" value="ECO:0007669"/>
    <property type="project" value="UniProtKB-KW"/>
</dbReference>
<evidence type="ECO:0000256" key="15">
    <source>
        <dbReference type="ARBA" id="ARBA00022842"/>
    </source>
</evidence>
<reference evidence="24" key="2">
    <citation type="submission" date="2025-08" db="UniProtKB">
        <authorList>
            <consortium name="Ensembl"/>
        </authorList>
    </citation>
    <scope>IDENTIFICATION</scope>
</reference>
<dbReference type="InterPro" id="IPR044876">
    <property type="entry name" value="HRDC_dom_sf"/>
</dbReference>
<dbReference type="GO" id="GO:0000166">
    <property type="term" value="F:nucleotide binding"/>
    <property type="evidence" value="ECO:0007669"/>
    <property type="project" value="InterPro"/>
</dbReference>
<keyword evidence="18" id="KW-0234">DNA repair</keyword>
<keyword evidence="6" id="KW-1017">Isopeptide bond</keyword>
<evidence type="ECO:0000313" key="24">
    <source>
        <dbReference type="Ensembl" id="ENSCSAVP00000015425.1"/>
    </source>
</evidence>
<dbReference type="GO" id="GO:0071036">
    <property type="term" value="P:nuclear polyadenylation-dependent snoRNA catabolic process"/>
    <property type="evidence" value="ECO:0007669"/>
    <property type="project" value="TreeGrafter"/>
</dbReference>
<dbReference type="FunFam" id="1.10.150.80:FF:000001">
    <property type="entry name" value="Putative exosome component 10"/>
    <property type="match status" value="1"/>
</dbReference>
<evidence type="ECO:0000313" key="25">
    <source>
        <dbReference type="Proteomes" id="UP000007875"/>
    </source>
</evidence>
<dbReference type="InterPro" id="IPR049559">
    <property type="entry name" value="Rrp6p-like_exo"/>
</dbReference>
<keyword evidence="8" id="KW-0597">Phosphoprotein</keyword>
<dbReference type="PANTHER" id="PTHR12124">
    <property type="entry name" value="POLYMYOSITIS/SCLERODERMA AUTOANTIGEN-RELATED"/>
    <property type="match status" value="1"/>
</dbReference>
<dbReference type="OMA" id="NIMRPQM"/>
<dbReference type="FunFam" id="3.30.420.10:FF:000022">
    <property type="entry name" value="Exosome component 10"/>
    <property type="match status" value="1"/>
</dbReference>
<dbReference type="InterPro" id="IPR010997">
    <property type="entry name" value="HRDC-like_sf"/>
</dbReference>
<dbReference type="GO" id="GO:0005654">
    <property type="term" value="C:nucleoplasm"/>
    <property type="evidence" value="ECO:0007669"/>
    <property type="project" value="UniProtKB-SubCell"/>
</dbReference>
<dbReference type="GO" id="GO:0071038">
    <property type="term" value="P:TRAMP-dependent tRNA surveillance pathway"/>
    <property type="evidence" value="ECO:0007669"/>
    <property type="project" value="TreeGrafter"/>
</dbReference>
<evidence type="ECO:0000259" key="23">
    <source>
        <dbReference type="PROSITE" id="PS50967"/>
    </source>
</evidence>
<dbReference type="GO" id="GO:0071044">
    <property type="term" value="P:histone mRNA catabolic process"/>
    <property type="evidence" value="ECO:0007669"/>
    <property type="project" value="TreeGrafter"/>
</dbReference>
<keyword evidence="25" id="KW-1185">Reference proteome</keyword>
<evidence type="ECO:0000256" key="18">
    <source>
        <dbReference type="ARBA" id="ARBA00023204"/>
    </source>
</evidence>
<keyword evidence="15" id="KW-0460">Magnesium</keyword>
<dbReference type="PROSITE" id="PS50967">
    <property type="entry name" value="HRDC"/>
    <property type="match status" value="1"/>
</dbReference>
<dbReference type="SUPFAM" id="SSF53098">
    <property type="entry name" value="Ribonuclease H-like"/>
    <property type="match status" value="1"/>
</dbReference>
<dbReference type="GO" id="GO:0071040">
    <property type="term" value="P:nuclear polyadenylation-dependent antisense transcript catabolic process"/>
    <property type="evidence" value="ECO:0007669"/>
    <property type="project" value="TreeGrafter"/>
</dbReference>
<dbReference type="GO" id="GO:0071035">
    <property type="term" value="P:nuclear polyadenylation-dependent rRNA catabolic process"/>
    <property type="evidence" value="ECO:0007669"/>
    <property type="project" value="TreeGrafter"/>
</dbReference>
<evidence type="ECO:0000256" key="2">
    <source>
        <dbReference type="ARBA" id="ARBA00004496"/>
    </source>
</evidence>
<dbReference type="Pfam" id="PF01612">
    <property type="entry name" value="DNA_pol_A_exo1"/>
    <property type="match status" value="1"/>
</dbReference>
<dbReference type="Pfam" id="PF00570">
    <property type="entry name" value="HRDC"/>
    <property type="match status" value="1"/>
</dbReference>
<dbReference type="GO" id="GO:0006281">
    <property type="term" value="P:DNA repair"/>
    <property type="evidence" value="ECO:0007669"/>
    <property type="project" value="UniProtKB-KW"/>
</dbReference>
<proteinExistence type="inferred from homology"/>
<dbReference type="InParanoid" id="H2ZCV9"/>
<dbReference type="GO" id="GO:0071051">
    <property type="term" value="P:poly(A)-dependent snoRNA 3'-end processing"/>
    <property type="evidence" value="ECO:0007669"/>
    <property type="project" value="TreeGrafter"/>
</dbReference>
<evidence type="ECO:0000256" key="12">
    <source>
        <dbReference type="ARBA" id="ARBA00022801"/>
    </source>
</evidence>
<comment type="subunit">
    <text evidence="21">Component of the RNA exosome complex. The catalytically inactive RNA exosome core complex (Exo-9) associates with the catalytic subunit EXOSC10/RRP6 (via its N-terminus). Exo-9 may associate with DIS3 to form the nucleolar exosome complex, or DIS3L to form the cytoplasmic exosome complex. The RNA exosome complex interacts with cofactors C1D/RRP47, MPHOSPH6/MPP6 and MTREX/MTR4. Interacts with MTREX; the interaction with MTREX mediates the association of MTREX with nuclear RNA exosomes. Part of the small subunit (SSU) processome, composed of more than 70 proteins and the RNA chaperone small nucleolar RNA (snoRNA) U3. Interacts with ALYREF/THOC4. Interacts with DHX36; this interaction occurs in a RNase-insensitive manner. Interacts with NRDE2. Interacts (via C-terminus) with USP36 (via C-terminus); the interaction is facilitated by the association with RNA and promotes sumoylation of EXOSC10.</text>
</comment>
<evidence type="ECO:0000256" key="11">
    <source>
        <dbReference type="ARBA" id="ARBA00022763"/>
    </source>
</evidence>
<dbReference type="GO" id="GO:0000467">
    <property type="term" value="P:exonucleolytic trimming to generate mature 3'-end of 5.8S rRNA from tricistronic rRNA transcript (SSU-rRNA, 5.8S rRNA, LSU-rRNA)"/>
    <property type="evidence" value="ECO:0007669"/>
    <property type="project" value="InterPro"/>
</dbReference>
<evidence type="ECO:0000256" key="13">
    <source>
        <dbReference type="ARBA" id="ARBA00022835"/>
    </source>
</evidence>
<keyword evidence="13" id="KW-0271">Exosome</keyword>
<evidence type="ECO:0000256" key="10">
    <source>
        <dbReference type="ARBA" id="ARBA00022723"/>
    </source>
</evidence>
<evidence type="ECO:0000256" key="1">
    <source>
        <dbReference type="ARBA" id="ARBA00001946"/>
    </source>
</evidence>
<dbReference type="AlphaFoldDB" id="H2ZCV9"/>
<dbReference type="InterPro" id="IPR002121">
    <property type="entry name" value="HRDC_dom"/>
</dbReference>
<evidence type="ECO:0000256" key="5">
    <source>
        <dbReference type="ARBA" id="ARBA00022490"/>
    </source>
</evidence>
<dbReference type="InterPro" id="IPR012588">
    <property type="entry name" value="Exosome-assoc_fac_Rrp6_N"/>
</dbReference>
<evidence type="ECO:0000256" key="4">
    <source>
        <dbReference type="ARBA" id="ARBA00004642"/>
    </source>
</evidence>
<dbReference type="HOGENOM" id="CLU_010129_4_3_1"/>
<accession>H2ZCV9</accession>
<dbReference type="SUPFAM" id="SSF47819">
    <property type="entry name" value="HRDC-like"/>
    <property type="match status" value="1"/>
</dbReference>